<gene>
    <name evidence="2" type="ORF">Pcinc_043973</name>
</gene>
<dbReference type="Proteomes" id="UP001286313">
    <property type="component" value="Unassembled WGS sequence"/>
</dbReference>
<sequence>MGYDRENNGEVQPSGSGMRQEIECYGGEMRGRGNEERNILEAQNVESGEGMYPVSPEPCPTWRPPTNT</sequence>
<dbReference type="AlphaFoldDB" id="A0AAE1BFK5"/>
<protein>
    <submittedName>
        <fullName evidence="2">Uncharacterized protein</fullName>
    </submittedName>
</protein>
<evidence type="ECO:0000256" key="1">
    <source>
        <dbReference type="SAM" id="MobiDB-lite"/>
    </source>
</evidence>
<keyword evidence="3" id="KW-1185">Reference proteome</keyword>
<evidence type="ECO:0000313" key="2">
    <source>
        <dbReference type="EMBL" id="KAK3849263.1"/>
    </source>
</evidence>
<feature type="compositionally biased region" description="Pro residues" evidence="1">
    <location>
        <begin position="55"/>
        <end position="68"/>
    </location>
</feature>
<name>A0AAE1BFK5_PETCI</name>
<evidence type="ECO:0000313" key="3">
    <source>
        <dbReference type="Proteomes" id="UP001286313"/>
    </source>
</evidence>
<organism evidence="2 3">
    <name type="scientific">Petrolisthes cinctipes</name>
    <name type="common">Flat porcelain crab</name>
    <dbReference type="NCBI Taxonomy" id="88211"/>
    <lineage>
        <taxon>Eukaryota</taxon>
        <taxon>Metazoa</taxon>
        <taxon>Ecdysozoa</taxon>
        <taxon>Arthropoda</taxon>
        <taxon>Crustacea</taxon>
        <taxon>Multicrustacea</taxon>
        <taxon>Malacostraca</taxon>
        <taxon>Eumalacostraca</taxon>
        <taxon>Eucarida</taxon>
        <taxon>Decapoda</taxon>
        <taxon>Pleocyemata</taxon>
        <taxon>Anomura</taxon>
        <taxon>Galatheoidea</taxon>
        <taxon>Porcellanidae</taxon>
        <taxon>Petrolisthes</taxon>
    </lineage>
</organism>
<dbReference type="EMBL" id="JAWQEG010009029">
    <property type="protein sequence ID" value="KAK3849263.1"/>
    <property type="molecule type" value="Genomic_DNA"/>
</dbReference>
<feature type="non-terminal residue" evidence="2">
    <location>
        <position position="1"/>
    </location>
</feature>
<reference evidence="2" key="1">
    <citation type="submission" date="2023-10" db="EMBL/GenBank/DDBJ databases">
        <title>Genome assemblies of two species of porcelain crab, Petrolisthes cinctipes and Petrolisthes manimaculis (Anomura: Porcellanidae).</title>
        <authorList>
            <person name="Angst P."/>
        </authorList>
    </citation>
    <scope>NUCLEOTIDE SEQUENCE</scope>
    <source>
        <strain evidence="2">PB745_01</strain>
        <tissue evidence="2">Gill</tissue>
    </source>
</reference>
<feature type="region of interest" description="Disordered" evidence="1">
    <location>
        <begin position="44"/>
        <end position="68"/>
    </location>
</feature>
<proteinExistence type="predicted"/>
<accession>A0AAE1BFK5</accession>
<comment type="caution">
    <text evidence="2">The sequence shown here is derived from an EMBL/GenBank/DDBJ whole genome shotgun (WGS) entry which is preliminary data.</text>
</comment>